<dbReference type="EMBL" id="ML179664">
    <property type="protein sequence ID" value="THU83424.1"/>
    <property type="molecule type" value="Genomic_DNA"/>
</dbReference>
<dbReference type="Proteomes" id="UP000297245">
    <property type="component" value="Unassembled WGS sequence"/>
</dbReference>
<sequence length="55" mass="6532">MSTHPRVFFSFRFYQLPLSYVLLLYPIFLSHLSADLYQEVFSRLTSSHSLFDLTV</sequence>
<evidence type="ECO:0000313" key="1">
    <source>
        <dbReference type="EMBL" id="THU83424.1"/>
    </source>
</evidence>
<reference evidence="1 2" key="1">
    <citation type="journal article" date="2019" name="Nat. Ecol. Evol.">
        <title>Megaphylogeny resolves global patterns of mushroom evolution.</title>
        <authorList>
            <person name="Varga T."/>
            <person name="Krizsan K."/>
            <person name="Foldi C."/>
            <person name="Dima B."/>
            <person name="Sanchez-Garcia M."/>
            <person name="Sanchez-Ramirez S."/>
            <person name="Szollosi G.J."/>
            <person name="Szarkandi J.G."/>
            <person name="Papp V."/>
            <person name="Albert L."/>
            <person name="Andreopoulos W."/>
            <person name="Angelini C."/>
            <person name="Antonin V."/>
            <person name="Barry K.W."/>
            <person name="Bougher N.L."/>
            <person name="Buchanan P."/>
            <person name="Buyck B."/>
            <person name="Bense V."/>
            <person name="Catcheside P."/>
            <person name="Chovatia M."/>
            <person name="Cooper J."/>
            <person name="Damon W."/>
            <person name="Desjardin D."/>
            <person name="Finy P."/>
            <person name="Geml J."/>
            <person name="Haridas S."/>
            <person name="Hughes K."/>
            <person name="Justo A."/>
            <person name="Karasinski D."/>
            <person name="Kautmanova I."/>
            <person name="Kiss B."/>
            <person name="Kocsube S."/>
            <person name="Kotiranta H."/>
            <person name="LaButti K.M."/>
            <person name="Lechner B.E."/>
            <person name="Liimatainen K."/>
            <person name="Lipzen A."/>
            <person name="Lukacs Z."/>
            <person name="Mihaltcheva S."/>
            <person name="Morgado L.N."/>
            <person name="Niskanen T."/>
            <person name="Noordeloos M.E."/>
            <person name="Ohm R.A."/>
            <person name="Ortiz-Santana B."/>
            <person name="Ovrebo C."/>
            <person name="Racz N."/>
            <person name="Riley R."/>
            <person name="Savchenko A."/>
            <person name="Shiryaev A."/>
            <person name="Soop K."/>
            <person name="Spirin V."/>
            <person name="Szebenyi C."/>
            <person name="Tomsovsky M."/>
            <person name="Tulloss R.E."/>
            <person name="Uehling J."/>
            <person name="Grigoriev I.V."/>
            <person name="Vagvolgyi C."/>
            <person name="Papp T."/>
            <person name="Martin F.M."/>
            <person name="Miettinen O."/>
            <person name="Hibbett D.S."/>
            <person name="Nagy L.G."/>
        </authorList>
    </citation>
    <scope>NUCLEOTIDE SEQUENCE [LARGE SCALE GENOMIC DNA]</scope>
    <source>
        <strain evidence="1 2">CBS 962.96</strain>
    </source>
</reference>
<name>A0A4S8L4D7_DENBC</name>
<dbReference type="AlphaFoldDB" id="A0A4S8L4D7"/>
<proteinExistence type="predicted"/>
<gene>
    <name evidence="1" type="ORF">K435DRAFT_427875</name>
</gene>
<protein>
    <submittedName>
        <fullName evidence="1">Uncharacterized protein</fullName>
    </submittedName>
</protein>
<evidence type="ECO:0000313" key="2">
    <source>
        <dbReference type="Proteomes" id="UP000297245"/>
    </source>
</evidence>
<accession>A0A4S8L4D7</accession>
<organism evidence="1 2">
    <name type="scientific">Dendrothele bispora (strain CBS 962.96)</name>
    <dbReference type="NCBI Taxonomy" id="1314807"/>
    <lineage>
        <taxon>Eukaryota</taxon>
        <taxon>Fungi</taxon>
        <taxon>Dikarya</taxon>
        <taxon>Basidiomycota</taxon>
        <taxon>Agaricomycotina</taxon>
        <taxon>Agaricomycetes</taxon>
        <taxon>Agaricomycetidae</taxon>
        <taxon>Agaricales</taxon>
        <taxon>Agaricales incertae sedis</taxon>
        <taxon>Dendrothele</taxon>
    </lineage>
</organism>
<keyword evidence="2" id="KW-1185">Reference proteome</keyword>